<sequence length="292" mass="31717">MRLALGTPSVSASGGTATLVARRGASWSSIARMRMPWRDALARLDSPGHDGAHADELFDHAVPSADEAAPRFEAGQEILWRYGRIIEAVRVVRDDHRGLVVWVPSGSARLQPVPVAAAHTRDIPLEKRFSVPWVIRESAWTGPGVVRVAPAGRPWSVWFFRSDDGEPAGAYVNLELPHRRVGGVGAAVYSRDLVLDLWVDAAHVGSEDIWLKDSDELDASVDQGRFTEEQADAVRTLADCAAKEFILDGGWPLNEGWERWQPPAEMDAPVGLPDLPTVAAARARSGASPLFG</sequence>
<reference evidence="2" key="1">
    <citation type="submission" date="2020-12" db="EMBL/GenBank/DDBJ databases">
        <title>PHA producing bacteria isolated from mangrove.</title>
        <authorList>
            <person name="Zheng W."/>
            <person name="Yu S."/>
            <person name="Huang Y."/>
        </authorList>
    </citation>
    <scope>NUCLEOTIDE SEQUENCE</scope>
    <source>
        <strain evidence="2">GN8-5</strain>
    </source>
</reference>
<dbReference type="InterPro" id="IPR035930">
    <property type="entry name" value="FomD-like_sf"/>
</dbReference>
<dbReference type="Gene3D" id="2.40.380.10">
    <property type="entry name" value="FomD-like"/>
    <property type="match status" value="1"/>
</dbReference>
<protein>
    <submittedName>
        <fullName evidence="2">DUF402 domain-containing protein</fullName>
    </submittedName>
</protein>
<proteinExistence type="predicted"/>
<dbReference type="SUPFAM" id="SSF159234">
    <property type="entry name" value="FomD-like"/>
    <property type="match status" value="1"/>
</dbReference>
<comment type="caution">
    <text evidence="2">The sequence shown here is derived from an EMBL/GenBank/DDBJ whole genome shotgun (WGS) entry which is preliminary data.</text>
</comment>
<evidence type="ECO:0000313" key="2">
    <source>
        <dbReference type="EMBL" id="MBN8206181.1"/>
    </source>
</evidence>
<dbReference type="Proteomes" id="UP000664385">
    <property type="component" value="Unassembled WGS sequence"/>
</dbReference>
<accession>A0A939IV80</accession>
<gene>
    <name evidence="2" type="ORF">JF543_09425</name>
</gene>
<feature type="domain" description="DUF402" evidence="1">
    <location>
        <begin position="121"/>
        <end position="240"/>
    </location>
</feature>
<organism evidence="2 3">
    <name type="scientific">Microbacterium esteraromaticum</name>
    <dbReference type="NCBI Taxonomy" id="57043"/>
    <lineage>
        <taxon>Bacteria</taxon>
        <taxon>Bacillati</taxon>
        <taxon>Actinomycetota</taxon>
        <taxon>Actinomycetes</taxon>
        <taxon>Micrococcales</taxon>
        <taxon>Microbacteriaceae</taxon>
        <taxon>Microbacterium</taxon>
    </lineage>
</organism>
<dbReference type="InterPro" id="IPR007295">
    <property type="entry name" value="DUF402"/>
</dbReference>
<evidence type="ECO:0000313" key="3">
    <source>
        <dbReference type="Proteomes" id="UP000664385"/>
    </source>
</evidence>
<dbReference type="Pfam" id="PF04167">
    <property type="entry name" value="DUF402"/>
    <property type="match status" value="1"/>
</dbReference>
<dbReference type="AlphaFoldDB" id="A0A939IV80"/>
<dbReference type="RefSeq" id="WP_206823853.1">
    <property type="nucleotide sequence ID" value="NZ_JAEMWU010000001.1"/>
</dbReference>
<evidence type="ECO:0000259" key="1">
    <source>
        <dbReference type="Pfam" id="PF04167"/>
    </source>
</evidence>
<name>A0A939IV80_9MICO</name>
<dbReference type="EMBL" id="JAEMWU010000001">
    <property type="protein sequence ID" value="MBN8206181.1"/>
    <property type="molecule type" value="Genomic_DNA"/>
</dbReference>